<evidence type="ECO:0000313" key="3">
    <source>
        <dbReference type="EMBL" id="HJB80834.1"/>
    </source>
</evidence>
<proteinExistence type="predicted"/>
<reference evidence="3" key="1">
    <citation type="journal article" date="2021" name="PeerJ">
        <title>Extensive microbial diversity within the chicken gut microbiome revealed by metagenomics and culture.</title>
        <authorList>
            <person name="Gilroy R."/>
            <person name="Ravi A."/>
            <person name="Getino M."/>
            <person name="Pursley I."/>
            <person name="Horton D.L."/>
            <person name="Alikhan N.F."/>
            <person name="Baker D."/>
            <person name="Gharbi K."/>
            <person name="Hall N."/>
            <person name="Watson M."/>
            <person name="Adriaenssens E.M."/>
            <person name="Foster-Nyarko E."/>
            <person name="Jarju S."/>
            <person name="Secka A."/>
            <person name="Antonio M."/>
            <person name="Oren A."/>
            <person name="Chaudhuri R.R."/>
            <person name="La Ragione R."/>
            <person name="Hildebrand F."/>
            <person name="Pallen M.J."/>
        </authorList>
    </citation>
    <scope>NUCLEOTIDE SEQUENCE</scope>
    <source>
        <strain evidence="3">CHK192-8294</strain>
    </source>
</reference>
<dbReference type="Proteomes" id="UP000823921">
    <property type="component" value="Unassembled WGS sequence"/>
</dbReference>
<dbReference type="CDD" id="cd03443">
    <property type="entry name" value="PaaI_thioesterase"/>
    <property type="match status" value="1"/>
</dbReference>
<feature type="domain" description="Thioesterase" evidence="2">
    <location>
        <begin position="43"/>
        <end position="116"/>
    </location>
</feature>
<dbReference type="Pfam" id="PF03061">
    <property type="entry name" value="4HBT"/>
    <property type="match status" value="1"/>
</dbReference>
<evidence type="ECO:0000259" key="2">
    <source>
        <dbReference type="Pfam" id="PF03061"/>
    </source>
</evidence>
<dbReference type="AlphaFoldDB" id="A0A9D2MNM0"/>
<dbReference type="GO" id="GO:0016289">
    <property type="term" value="F:acyl-CoA hydrolase activity"/>
    <property type="evidence" value="ECO:0007669"/>
    <property type="project" value="UniProtKB-ARBA"/>
</dbReference>
<dbReference type="NCBIfam" id="TIGR00369">
    <property type="entry name" value="unchar_dom_1"/>
    <property type="match status" value="1"/>
</dbReference>
<dbReference type="InterPro" id="IPR052723">
    <property type="entry name" value="Acyl-CoA_thioesterase_PaaI"/>
</dbReference>
<organism evidence="3 4">
    <name type="scientific">Candidatus Flavonifractor intestinigallinarum</name>
    <dbReference type="NCBI Taxonomy" id="2838586"/>
    <lineage>
        <taxon>Bacteria</taxon>
        <taxon>Bacillati</taxon>
        <taxon>Bacillota</taxon>
        <taxon>Clostridia</taxon>
        <taxon>Eubacteriales</taxon>
        <taxon>Oscillospiraceae</taxon>
        <taxon>Flavonifractor</taxon>
    </lineage>
</organism>
<dbReference type="Gene3D" id="3.10.129.10">
    <property type="entry name" value="Hotdog Thioesterase"/>
    <property type="match status" value="1"/>
</dbReference>
<comment type="caution">
    <text evidence="3">The sequence shown here is derived from an EMBL/GenBank/DDBJ whole genome shotgun (WGS) entry which is preliminary data.</text>
</comment>
<protein>
    <submittedName>
        <fullName evidence="3">PaaI family thioesterase</fullName>
    </submittedName>
</protein>
<dbReference type="InterPro" id="IPR029069">
    <property type="entry name" value="HotDog_dom_sf"/>
</dbReference>
<dbReference type="InterPro" id="IPR003736">
    <property type="entry name" value="PAAI_dom"/>
</dbReference>
<evidence type="ECO:0000256" key="1">
    <source>
        <dbReference type="ARBA" id="ARBA00022801"/>
    </source>
</evidence>
<sequence>MEKTTQALHPNAFALFNGIQTSSSSPDHGEAVLTIGPDSLNPYGLLHGGAYYTMADCAGGTACRTDGRNYVTLHGGLNFIRSARSGTVTARAVIRHRGHSTCQADVEITDEHGTLLATGNFTFFCIGQR</sequence>
<dbReference type="PANTHER" id="PTHR42856:SF1">
    <property type="entry name" value="ACYL-COENZYME A THIOESTERASE PAAI"/>
    <property type="match status" value="1"/>
</dbReference>
<dbReference type="EMBL" id="DWXO01000075">
    <property type="protein sequence ID" value="HJB80834.1"/>
    <property type="molecule type" value="Genomic_DNA"/>
</dbReference>
<accession>A0A9D2MNM0</accession>
<dbReference type="SUPFAM" id="SSF54637">
    <property type="entry name" value="Thioesterase/thiol ester dehydrase-isomerase"/>
    <property type="match status" value="1"/>
</dbReference>
<reference evidence="3" key="2">
    <citation type="submission" date="2021-04" db="EMBL/GenBank/DDBJ databases">
        <authorList>
            <person name="Gilroy R."/>
        </authorList>
    </citation>
    <scope>NUCLEOTIDE SEQUENCE</scope>
    <source>
        <strain evidence="3">CHK192-8294</strain>
    </source>
</reference>
<dbReference type="PANTHER" id="PTHR42856">
    <property type="entry name" value="ACYL-COENZYME A THIOESTERASE PAAI"/>
    <property type="match status" value="1"/>
</dbReference>
<dbReference type="InterPro" id="IPR006683">
    <property type="entry name" value="Thioestr_dom"/>
</dbReference>
<keyword evidence="1" id="KW-0378">Hydrolase</keyword>
<gene>
    <name evidence="3" type="ORF">H9712_07600</name>
</gene>
<evidence type="ECO:0000313" key="4">
    <source>
        <dbReference type="Proteomes" id="UP000823921"/>
    </source>
</evidence>
<name>A0A9D2MNM0_9FIRM</name>